<dbReference type="InterPro" id="IPR050121">
    <property type="entry name" value="Cytochrome_P450_monoxygenase"/>
</dbReference>
<dbReference type="Pfam" id="PF00067">
    <property type="entry name" value="p450"/>
    <property type="match status" value="1"/>
</dbReference>
<gene>
    <name evidence="2" type="ORF">SLS59_003235</name>
</gene>
<dbReference type="PANTHER" id="PTHR24305:SF166">
    <property type="entry name" value="CYTOCHROME P450 12A4, MITOCHONDRIAL-RELATED"/>
    <property type="match status" value="1"/>
</dbReference>
<accession>A0ABR3RNU1</accession>
<evidence type="ECO:0000313" key="2">
    <source>
        <dbReference type="EMBL" id="KAL1606110.1"/>
    </source>
</evidence>
<dbReference type="EMBL" id="JAKIXB020000008">
    <property type="protein sequence ID" value="KAL1606110.1"/>
    <property type="molecule type" value="Genomic_DNA"/>
</dbReference>
<evidence type="ECO:0000256" key="1">
    <source>
        <dbReference type="ARBA" id="ARBA00010617"/>
    </source>
</evidence>
<reference evidence="2 3" key="1">
    <citation type="submission" date="2024-02" db="EMBL/GenBank/DDBJ databases">
        <title>De novo assembly and annotation of 12 fungi associated with fruit tree decline syndrome in Ontario, Canada.</title>
        <authorList>
            <person name="Sulman M."/>
            <person name="Ellouze W."/>
            <person name="Ilyukhin E."/>
        </authorList>
    </citation>
    <scope>NUCLEOTIDE SEQUENCE [LARGE SCALE GENOMIC DNA]</scope>
    <source>
        <strain evidence="2 3">M97-236</strain>
    </source>
</reference>
<protein>
    <submittedName>
        <fullName evidence="2">Uncharacterized protein</fullName>
    </submittedName>
</protein>
<dbReference type="PANTHER" id="PTHR24305">
    <property type="entry name" value="CYTOCHROME P450"/>
    <property type="match status" value="1"/>
</dbReference>
<dbReference type="Gene3D" id="1.10.630.10">
    <property type="entry name" value="Cytochrome P450"/>
    <property type="match status" value="1"/>
</dbReference>
<comment type="similarity">
    <text evidence="1">Belongs to the cytochrome P450 family.</text>
</comment>
<comment type="caution">
    <text evidence="2">The sequence shown here is derived from an EMBL/GenBank/DDBJ whole genome shotgun (WGS) entry which is preliminary data.</text>
</comment>
<keyword evidence="3" id="KW-1185">Reference proteome</keyword>
<dbReference type="SUPFAM" id="SSF48264">
    <property type="entry name" value="Cytochrome P450"/>
    <property type="match status" value="1"/>
</dbReference>
<name>A0ABR3RNU1_9PLEO</name>
<proteinExistence type="inferred from homology"/>
<dbReference type="InterPro" id="IPR001128">
    <property type="entry name" value="Cyt_P450"/>
</dbReference>
<dbReference type="InterPro" id="IPR036396">
    <property type="entry name" value="Cyt_P450_sf"/>
</dbReference>
<dbReference type="Proteomes" id="UP001521222">
    <property type="component" value="Unassembled WGS sequence"/>
</dbReference>
<evidence type="ECO:0000313" key="3">
    <source>
        <dbReference type="Proteomes" id="UP001521222"/>
    </source>
</evidence>
<organism evidence="2 3">
    <name type="scientific">Nothophoma quercina</name>
    <dbReference type="NCBI Taxonomy" id="749835"/>
    <lineage>
        <taxon>Eukaryota</taxon>
        <taxon>Fungi</taxon>
        <taxon>Dikarya</taxon>
        <taxon>Ascomycota</taxon>
        <taxon>Pezizomycotina</taxon>
        <taxon>Dothideomycetes</taxon>
        <taxon>Pleosporomycetidae</taxon>
        <taxon>Pleosporales</taxon>
        <taxon>Pleosporineae</taxon>
        <taxon>Didymellaceae</taxon>
        <taxon>Nothophoma</taxon>
    </lineage>
</organism>
<sequence>MRQRGVFIREFNNPTWNIGKFEGVVRVATDHVKAIVGDANSAEISYIRHTADNFAATLWGDTLYGRSDAPTDGHVMKVADEILRRAGSPWPSALYSFMLTFGLVEPGKPTLSESTVRADIEDLYGKNVQHLEIGHHSIGSNITWTLIELQKRPDVLAKLLNEIRSVGQISFTAVTSKKPYLDAVIMEINRLYRSVSATLRVIERETRLISCKKPVVLKPGMLIYFSYLHMHTSPKYWGDCGCF</sequence>